<dbReference type="EMBL" id="VUJV01000003">
    <property type="protein sequence ID" value="KAA1419246.1"/>
    <property type="molecule type" value="Genomic_DNA"/>
</dbReference>
<accession>A0A5B1LFP3</accession>
<feature type="domain" description="Cep192/Spd-2-like" evidence="1">
    <location>
        <begin position="549"/>
        <end position="653"/>
    </location>
</feature>
<evidence type="ECO:0000313" key="2">
    <source>
        <dbReference type="EMBL" id="KAA1419246.1"/>
    </source>
</evidence>
<dbReference type="GO" id="GO:0005975">
    <property type="term" value="P:carbohydrate metabolic process"/>
    <property type="evidence" value="ECO:0007669"/>
    <property type="project" value="UniProtKB-ARBA"/>
</dbReference>
<dbReference type="AlphaFoldDB" id="A0A5B1LFP3"/>
<name>A0A5B1LFP3_9ACTN</name>
<dbReference type="Pfam" id="PF22073">
    <property type="entry name" value="Cep192_D4"/>
    <property type="match status" value="1"/>
</dbReference>
<sequence>MTRTGGSRYFRIREGTHRSRVITIRGFPMRVSTNRSLRPITLVLAVLLGLLTLVAPAPPGNAAAPYTLSASGLAFRAVPFDVQATQHITLTNKTGAAASFSVRFADYPENEAFWVETGVDTVSGATCLTGSTTADGWDIDLAAGRACDITVIFGPVGPGAYAGTLEVDTAPTATYRKDVTLTAIVTQPLGWTPKAWEFGDLTVTGPAVTKTITMKNTSGQKIEFFMSYEPPAEGPPIGNSYETAYAGGTCWDSDELKYHGVLETNATCTAELTLAPNVAGNLDFDFTAIARRYTDNNSSEWMSTQAVPVHVNGVLPTFTVPEQVSFGSVAHGVPTAYKDIKVKNTSPVAQRIGVRFSDDNESVIEQHGTCIFGVAPGKTCTIQVRITPYEGGDLVITMTTFLRKPDNSEWAGTAKDTKLLLTAKYGSKSVGPGNLNFGKIDVGYSLLKVVTVKNTGKGNELIHIDTSSMPFGLSLIDGTSRCDVGVARPVAPGETCFLYVLAEPSVVGEVAGSIGVTEVDLANNEIPGSRRTVKIKMEAVNATFTVAPTDIDFGFLGVGFTRTKTVTVTNTSASPIDFNFSFSSSGSGMFTYLTATPSGTSPCSPGAAIKPNKKCTIEVKFAPGEVTTETGQLTIWPYNQTWRSTVVNVKGVGLVQD</sequence>
<reference evidence="2 3" key="2">
    <citation type="submission" date="2019-09" db="EMBL/GenBank/DDBJ databases">
        <authorList>
            <person name="Jin C."/>
        </authorList>
    </citation>
    <scope>NUCLEOTIDE SEQUENCE [LARGE SCALE GENOMIC DNA]</scope>
    <source>
        <strain evidence="2 3">BN130099</strain>
    </source>
</reference>
<dbReference type="PANTHER" id="PTHR46127:SF1">
    <property type="entry name" value="CILIA- AND FLAGELLA-ASSOCIATED PROTEIN 65"/>
    <property type="match status" value="1"/>
</dbReference>
<reference evidence="2 3" key="1">
    <citation type="submission" date="2019-09" db="EMBL/GenBank/DDBJ databases">
        <title>Nocardioides panacisoli sp. nov., isolated from the soil of a ginseng field.</title>
        <authorList>
            <person name="Cho C."/>
        </authorList>
    </citation>
    <scope>NUCLEOTIDE SEQUENCE [LARGE SCALE GENOMIC DNA]</scope>
    <source>
        <strain evidence="2 3">BN130099</strain>
    </source>
</reference>
<keyword evidence="3" id="KW-1185">Reference proteome</keyword>
<dbReference type="InterPro" id="IPR013783">
    <property type="entry name" value="Ig-like_fold"/>
</dbReference>
<protein>
    <submittedName>
        <fullName evidence="2">Choice-of-anchor D domain-containing protein</fullName>
    </submittedName>
</protein>
<gene>
    <name evidence="2" type="ORF">F0U44_12425</name>
</gene>
<dbReference type="NCBIfam" id="NF012200">
    <property type="entry name" value="choice_anch_D"/>
    <property type="match status" value="3"/>
</dbReference>
<dbReference type="PANTHER" id="PTHR46127">
    <property type="entry name" value="CILIA- AND FLAGELLA-ASSOCIATED PROTEIN 65"/>
    <property type="match status" value="1"/>
</dbReference>
<evidence type="ECO:0000259" key="1">
    <source>
        <dbReference type="Pfam" id="PF22073"/>
    </source>
</evidence>
<dbReference type="Pfam" id="PF14874">
    <property type="entry name" value="PapD-like"/>
    <property type="match status" value="1"/>
</dbReference>
<dbReference type="Gene3D" id="2.60.40.10">
    <property type="entry name" value="Immunoglobulins"/>
    <property type="match status" value="3"/>
</dbReference>
<dbReference type="InterPro" id="IPR052614">
    <property type="entry name" value="CFAP65"/>
</dbReference>
<organism evidence="2 3">
    <name type="scientific">Nocardioides humilatus</name>
    <dbReference type="NCBI Taxonomy" id="2607660"/>
    <lineage>
        <taxon>Bacteria</taxon>
        <taxon>Bacillati</taxon>
        <taxon>Actinomycetota</taxon>
        <taxon>Actinomycetes</taxon>
        <taxon>Propionibacteriales</taxon>
        <taxon>Nocardioidaceae</taxon>
        <taxon>Nocardioides</taxon>
    </lineage>
</organism>
<dbReference type="Proteomes" id="UP000325003">
    <property type="component" value="Unassembled WGS sequence"/>
</dbReference>
<evidence type="ECO:0000313" key="3">
    <source>
        <dbReference type="Proteomes" id="UP000325003"/>
    </source>
</evidence>
<comment type="caution">
    <text evidence="2">The sequence shown here is derived from an EMBL/GenBank/DDBJ whole genome shotgun (WGS) entry which is preliminary data.</text>
</comment>
<proteinExistence type="predicted"/>
<dbReference type="InterPro" id="IPR054090">
    <property type="entry name" value="Cep192_Spd-2-like_dom"/>
</dbReference>